<keyword evidence="2" id="KW-1185">Reference proteome</keyword>
<sequence length="146" mass="15224">VEAEPPDRRVLLCVCRLPAAGLSGPPVSTTRPARMSGSSIQSPAIATGLAYVALGGWTSPKFSSPQSRWSTPVVLHLRMSGSSIQSPAIATGLAYVALGGWTSPKFSSPQSRWSTPVDLHLLACVPTHPPHTPGPLPPAVTRVDAQ</sequence>
<organism evidence="1 2">
    <name type="scientific">Muraenolepis orangiensis</name>
    <name type="common">Patagonian moray cod</name>
    <dbReference type="NCBI Taxonomy" id="630683"/>
    <lineage>
        <taxon>Eukaryota</taxon>
        <taxon>Metazoa</taxon>
        <taxon>Chordata</taxon>
        <taxon>Craniata</taxon>
        <taxon>Vertebrata</taxon>
        <taxon>Euteleostomi</taxon>
        <taxon>Actinopterygii</taxon>
        <taxon>Neopterygii</taxon>
        <taxon>Teleostei</taxon>
        <taxon>Neoteleostei</taxon>
        <taxon>Acanthomorphata</taxon>
        <taxon>Zeiogadaria</taxon>
        <taxon>Gadariae</taxon>
        <taxon>Gadiformes</taxon>
        <taxon>Muraenolepidoidei</taxon>
        <taxon>Muraenolepididae</taxon>
        <taxon>Muraenolepis</taxon>
    </lineage>
</organism>
<comment type="caution">
    <text evidence="1">The sequence shown here is derived from an EMBL/GenBank/DDBJ whole genome shotgun (WGS) entry which is preliminary data.</text>
</comment>
<feature type="non-terminal residue" evidence="1">
    <location>
        <position position="146"/>
    </location>
</feature>
<accession>A0A9Q0E3J9</accession>
<reference evidence="1" key="1">
    <citation type="submission" date="2022-07" db="EMBL/GenBank/DDBJ databases">
        <title>Chromosome-level genome of Muraenolepis orangiensis.</title>
        <authorList>
            <person name="Kim J."/>
        </authorList>
    </citation>
    <scope>NUCLEOTIDE SEQUENCE</scope>
    <source>
        <strain evidence="1">KU_S4_2022</strain>
        <tissue evidence="1">Muscle</tissue>
    </source>
</reference>
<evidence type="ECO:0000313" key="1">
    <source>
        <dbReference type="EMBL" id="KAJ3597407.1"/>
    </source>
</evidence>
<feature type="non-terminal residue" evidence="1">
    <location>
        <position position="1"/>
    </location>
</feature>
<protein>
    <submittedName>
        <fullName evidence="1">Uncharacterized protein</fullName>
    </submittedName>
</protein>
<name>A0A9Q0E3J9_9TELE</name>
<gene>
    <name evidence="1" type="ORF">NHX12_000934</name>
</gene>
<dbReference type="EMBL" id="JANIIK010000109">
    <property type="protein sequence ID" value="KAJ3597407.1"/>
    <property type="molecule type" value="Genomic_DNA"/>
</dbReference>
<evidence type="ECO:0000313" key="2">
    <source>
        <dbReference type="Proteomes" id="UP001148018"/>
    </source>
</evidence>
<proteinExistence type="predicted"/>
<dbReference type="Proteomes" id="UP001148018">
    <property type="component" value="Unassembled WGS sequence"/>
</dbReference>
<dbReference type="AlphaFoldDB" id="A0A9Q0E3J9"/>